<dbReference type="SMART" id="SM00256">
    <property type="entry name" value="FBOX"/>
    <property type="match status" value="1"/>
</dbReference>
<dbReference type="Gene3D" id="2.130.10.10">
    <property type="entry name" value="YVTN repeat-like/Quinoprotein amine dehydrogenase"/>
    <property type="match status" value="1"/>
</dbReference>
<reference evidence="2 3" key="1">
    <citation type="journal article" date="2018" name="Mol. Biol. Evol.">
        <title>Broad Genomic Sampling Reveals a Smut Pathogenic Ancestry of the Fungal Clade Ustilaginomycotina.</title>
        <authorList>
            <person name="Kijpornyongpan T."/>
            <person name="Mondo S.J."/>
            <person name="Barry K."/>
            <person name="Sandor L."/>
            <person name="Lee J."/>
            <person name="Lipzen A."/>
            <person name="Pangilinan J."/>
            <person name="LaButti K."/>
            <person name="Hainaut M."/>
            <person name="Henrissat B."/>
            <person name="Grigoriev I.V."/>
            <person name="Spatafora J.W."/>
            <person name="Aime M.C."/>
        </authorList>
    </citation>
    <scope>NUCLEOTIDE SEQUENCE [LARGE SCALE GENOMIC DNA]</scope>
    <source>
        <strain evidence="2 3">MCA 3645</strain>
    </source>
</reference>
<dbReference type="PROSITE" id="PS50181">
    <property type="entry name" value="FBOX"/>
    <property type="match status" value="1"/>
</dbReference>
<feature type="non-terminal residue" evidence="2">
    <location>
        <position position="534"/>
    </location>
</feature>
<accession>A0A317XVP3</accession>
<dbReference type="Proteomes" id="UP000246740">
    <property type="component" value="Unassembled WGS sequence"/>
</dbReference>
<name>A0A317XVP3_9BASI</name>
<dbReference type="OrthoDB" id="550575at2759"/>
<evidence type="ECO:0000313" key="3">
    <source>
        <dbReference type="Proteomes" id="UP000246740"/>
    </source>
</evidence>
<protein>
    <recommendedName>
        <fullName evidence="1">F-box domain-containing protein</fullName>
    </recommendedName>
</protein>
<dbReference type="EMBL" id="KZ819189">
    <property type="protein sequence ID" value="PWZ02377.1"/>
    <property type="molecule type" value="Genomic_DNA"/>
</dbReference>
<dbReference type="Gene3D" id="1.20.1280.50">
    <property type="match status" value="1"/>
</dbReference>
<feature type="non-terminal residue" evidence="2">
    <location>
        <position position="1"/>
    </location>
</feature>
<dbReference type="InParanoid" id="A0A317XVP3"/>
<dbReference type="InterPro" id="IPR011047">
    <property type="entry name" value="Quinoprotein_ADH-like_sf"/>
</dbReference>
<gene>
    <name evidence="2" type="ORF">BCV70DRAFT_151118</name>
</gene>
<keyword evidence="3" id="KW-1185">Reference proteome</keyword>
<sequence length="534" mass="61023">NPSLRLPAETFVHVLSYLNPPALSRCAAVCKTWQEVCLSENLWRTLAVRLGYVVPAQQSGSGIYPVTGTLRLHTTLLSDPENDAVMLERAISRYRDRNLTDYFDDCTSYRSLCCKLWRLACNYTATSCFYDDSDEIDRPRELDARYLSCGRDETMCTEEQAFHSFRLACPTHRLISPKPEFSAAWRCKLDPVERTVITTGQSGGIEVIDHATQRLLWHIPKTATRPCPHLEFSNGWMIFDRPGLGHFEVWRSERLVPDLGRPADRGHYQRFCILATSRPIRAYRFQYPFLAGASQDGFIEIWNVPEQRLVETINIQLSAHRDGNITYIDFDDEYVFLTGLGAKSISVFSRESKQAVWSLSEHFASGGVPPATWRTDVNEAIRDSSFTGLCIHDPVMARCEVYKSEPNLWQAGPNTMNVAQLTMTPWQIWSAVHADVKTNTLLMLGQGTVVLLRDYKKFLRNPRTVPDLFVEIEFFNLQEYYAEEILQQDDPRELDFGWNGRRLWESVPEAQMTVHEGKAFIVNSEALVIDLAAV</sequence>
<dbReference type="AlphaFoldDB" id="A0A317XVP3"/>
<evidence type="ECO:0000313" key="2">
    <source>
        <dbReference type="EMBL" id="PWZ02377.1"/>
    </source>
</evidence>
<dbReference type="SUPFAM" id="SSF50998">
    <property type="entry name" value="Quinoprotein alcohol dehydrogenase-like"/>
    <property type="match status" value="1"/>
</dbReference>
<feature type="domain" description="F-box" evidence="1">
    <location>
        <begin position="1"/>
        <end position="46"/>
    </location>
</feature>
<dbReference type="STRING" id="1882483.A0A317XVP3"/>
<dbReference type="InterPro" id="IPR015943">
    <property type="entry name" value="WD40/YVTN_repeat-like_dom_sf"/>
</dbReference>
<dbReference type="Pfam" id="PF12937">
    <property type="entry name" value="F-box-like"/>
    <property type="match status" value="1"/>
</dbReference>
<dbReference type="InterPro" id="IPR001810">
    <property type="entry name" value="F-box_dom"/>
</dbReference>
<evidence type="ECO:0000259" key="1">
    <source>
        <dbReference type="PROSITE" id="PS50181"/>
    </source>
</evidence>
<dbReference type="SUPFAM" id="SSF81383">
    <property type="entry name" value="F-box domain"/>
    <property type="match status" value="1"/>
</dbReference>
<proteinExistence type="predicted"/>
<organism evidence="2 3">
    <name type="scientific">Testicularia cyperi</name>
    <dbReference type="NCBI Taxonomy" id="1882483"/>
    <lineage>
        <taxon>Eukaryota</taxon>
        <taxon>Fungi</taxon>
        <taxon>Dikarya</taxon>
        <taxon>Basidiomycota</taxon>
        <taxon>Ustilaginomycotina</taxon>
        <taxon>Ustilaginomycetes</taxon>
        <taxon>Ustilaginales</taxon>
        <taxon>Anthracoideaceae</taxon>
        <taxon>Testicularia</taxon>
    </lineage>
</organism>
<dbReference type="InterPro" id="IPR036047">
    <property type="entry name" value="F-box-like_dom_sf"/>
</dbReference>